<dbReference type="CDD" id="cd03801">
    <property type="entry name" value="GT4_PimA-like"/>
    <property type="match status" value="1"/>
</dbReference>
<dbReference type="PANTHER" id="PTHR45947">
    <property type="entry name" value="SULFOQUINOVOSYL TRANSFERASE SQD2"/>
    <property type="match status" value="1"/>
</dbReference>
<dbReference type="AlphaFoldDB" id="A0A0G0RDQ7"/>
<evidence type="ECO:0000259" key="2">
    <source>
        <dbReference type="Pfam" id="PF13439"/>
    </source>
</evidence>
<protein>
    <submittedName>
        <fullName evidence="3">Glycosyltransferase, group 1 family protein</fullName>
    </submittedName>
</protein>
<keyword evidence="3" id="KW-0808">Transferase</keyword>
<dbReference type="Proteomes" id="UP000034246">
    <property type="component" value="Unassembled WGS sequence"/>
</dbReference>
<evidence type="ECO:0000259" key="1">
    <source>
        <dbReference type="Pfam" id="PF00534"/>
    </source>
</evidence>
<accession>A0A0G0RDQ7</accession>
<dbReference type="Gene3D" id="3.40.50.2000">
    <property type="entry name" value="Glycogen Phosphorylase B"/>
    <property type="match status" value="2"/>
</dbReference>
<reference evidence="3 4" key="1">
    <citation type="journal article" date="2015" name="Nature">
        <title>rRNA introns, odd ribosomes, and small enigmatic genomes across a large radiation of phyla.</title>
        <authorList>
            <person name="Brown C.T."/>
            <person name="Hug L.A."/>
            <person name="Thomas B.C."/>
            <person name="Sharon I."/>
            <person name="Castelle C.J."/>
            <person name="Singh A."/>
            <person name="Wilkins M.J."/>
            <person name="Williams K.H."/>
            <person name="Banfield J.F."/>
        </authorList>
    </citation>
    <scope>NUCLEOTIDE SEQUENCE [LARGE SCALE GENOMIC DNA]</scope>
</reference>
<comment type="caution">
    <text evidence="3">The sequence shown here is derived from an EMBL/GenBank/DDBJ whole genome shotgun (WGS) entry which is preliminary data.</text>
</comment>
<name>A0A0G0RDQ7_9BACT</name>
<organism evidence="3 4">
    <name type="scientific">Candidatus Woesebacteria bacterium GW2011_GWA1_39_21</name>
    <dbReference type="NCBI Taxonomy" id="1618550"/>
    <lineage>
        <taxon>Bacteria</taxon>
        <taxon>Candidatus Woeseibacteriota</taxon>
    </lineage>
</organism>
<dbReference type="GO" id="GO:0016757">
    <property type="term" value="F:glycosyltransferase activity"/>
    <property type="evidence" value="ECO:0007669"/>
    <property type="project" value="InterPro"/>
</dbReference>
<gene>
    <name evidence="3" type="ORF">UT39_C0003G0066</name>
</gene>
<dbReference type="Pfam" id="PF13439">
    <property type="entry name" value="Glyco_transf_4"/>
    <property type="match status" value="1"/>
</dbReference>
<dbReference type="InterPro" id="IPR050194">
    <property type="entry name" value="Glycosyltransferase_grp1"/>
</dbReference>
<dbReference type="InterPro" id="IPR001296">
    <property type="entry name" value="Glyco_trans_1"/>
</dbReference>
<proteinExistence type="predicted"/>
<dbReference type="InterPro" id="IPR028098">
    <property type="entry name" value="Glyco_trans_4-like_N"/>
</dbReference>
<dbReference type="Pfam" id="PF00534">
    <property type="entry name" value="Glycos_transf_1"/>
    <property type="match status" value="1"/>
</dbReference>
<sequence length="343" mass="40279">MIKKKQNEILFFTKLFYPHVGGVEKQVMELSIRLIKLGYKITIVTEKYSDRLKNEEENNGIKIIRFLPLKLKFIGLIYIWLWLLKNRKFIEEADVVHAHSVYVWYWPFRFLYPSKPSFVTFHGWEGTYPIPLRNIIIRKIDAFLADKNIAISDYLEKHYKIKADRLMYTSVDLPKIGVNPRKNPTSILYVGRLDIDTGLTKILEAFSLLKNMKLSIGFCGDGPLRHECEKYGKVYGFVDPKPYYRRSAICVSPGVTSVLEAFTYKCLIITTYNNPVKKDYLLMTPFKNWIIVEKTAGGLAEKIRFYVNNYNKAAPYIDHSYNWVKTQNWNNAVKTYLNLWHLN</sequence>
<evidence type="ECO:0000313" key="3">
    <source>
        <dbReference type="EMBL" id="KKR11797.1"/>
    </source>
</evidence>
<dbReference type="EMBL" id="LBWP01000003">
    <property type="protein sequence ID" value="KKR11797.1"/>
    <property type="molecule type" value="Genomic_DNA"/>
</dbReference>
<dbReference type="STRING" id="1618550.UT39_C0003G0066"/>
<feature type="domain" description="Glycosyl transferase family 1" evidence="1">
    <location>
        <begin position="180"/>
        <end position="321"/>
    </location>
</feature>
<dbReference type="SUPFAM" id="SSF53756">
    <property type="entry name" value="UDP-Glycosyltransferase/glycogen phosphorylase"/>
    <property type="match status" value="1"/>
</dbReference>
<feature type="domain" description="Glycosyltransferase subfamily 4-like N-terminal" evidence="2">
    <location>
        <begin position="20"/>
        <end position="159"/>
    </location>
</feature>
<evidence type="ECO:0000313" key="4">
    <source>
        <dbReference type="Proteomes" id="UP000034246"/>
    </source>
</evidence>
<dbReference type="PANTHER" id="PTHR45947:SF3">
    <property type="entry name" value="SULFOQUINOVOSYL TRANSFERASE SQD2"/>
    <property type="match status" value="1"/>
</dbReference>